<protein>
    <submittedName>
        <fullName evidence="11">Uncharacterized protein C18orf51</fullName>
    </submittedName>
</protein>
<keyword evidence="4" id="KW-0256">Endoplasmic reticulum</keyword>
<reference evidence="11 12" key="1">
    <citation type="journal article" date="2017" name="PLoS Biol.">
        <title>The sea cucumber genome provides insights into morphological evolution and visceral regeneration.</title>
        <authorList>
            <person name="Zhang X."/>
            <person name="Sun L."/>
            <person name="Yuan J."/>
            <person name="Sun Y."/>
            <person name="Gao Y."/>
            <person name="Zhang L."/>
            <person name="Li S."/>
            <person name="Dai H."/>
            <person name="Hamel J.F."/>
            <person name="Liu C."/>
            <person name="Yu Y."/>
            <person name="Liu S."/>
            <person name="Lin W."/>
            <person name="Guo K."/>
            <person name="Jin S."/>
            <person name="Xu P."/>
            <person name="Storey K.B."/>
            <person name="Huan P."/>
            <person name="Zhang T."/>
            <person name="Zhou Y."/>
            <person name="Zhang J."/>
            <person name="Lin C."/>
            <person name="Li X."/>
            <person name="Xing L."/>
            <person name="Huo D."/>
            <person name="Sun M."/>
            <person name="Wang L."/>
            <person name="Mercier A."/>
            <person name="Li F."/>
            <person name="Yang H."/>
            <person name="Xiang J."/>
        </authorList>
    </citation>
    <scope>NUCLEOTIDE SEQUENCE [LARGE SCALE GENOMIC DNA]</scope>
    <source>
        <strain evidence="11">Shaxun</strain>
        <tissue evidence="11">Muscle</tissue>
    </source>
</reference>
<keyword evidence="8" id="KW-1015">Disulfide bond</keyword>
<dbReference type="Pfam" id="PF14875">
    <property type="entry name" value="PIP49_N"/>
    <property type="match status" value="1"/>
</dbReference>
<keyword evidence="12" id="KW-1185">Reference proteome</keyword>
<organism evidence="11 12">
    <name type="scientific">Stichopus japonicus</name>
    <name type="common">Sea cucumber</name>
    <dbReference type="NCBI Taxonomy" id="307972"/>
    <lineage>
        <taxon>Eukaryota</taxon>
        <taxon>Metazoa</taxon>
        <taxon>Echinodermata</taxon>
        <taxon>Eleutherozoa</taxon>
        <taxon>Echinozoa</taxon>
        <taxon>Holothuroidea</taxon>
        <taxon>Aspidochirotacea</taxon>
        <taxon>Aspidochirotida</taxon>
        <taxon>Stichopodidae</taxon>
        <taxon>Apostichopus</taxon>
    </lineage>
</organism>
<proteinExistence type="inferred from homology"/>
<evidence type="ECO:0000313" key="11">
    <source>
        <dbReference type="EMBL" id="PIK58599.1"/>
    </source>
</evidence>
<dbReference type="AlphaFoldDB" id="A0A2G8LEA6"/>
<name>A0A2G8LEA6_STIJA</name>
<dbReference type="EMBL" id="MRZV01000108">
    <property type="protein sequence ID" value="PIK58599.1"/>
    <property type="molecule type" value="Genomic_DNA"/>
</dbReference>
<dbReference type="PANTHER" id="PTHR21093:SF2">
    <property type="entry name" value="DIVERGENT PROTEIN KINASE DOMAIN 1C"/>
    <property type="match status" value="1"/>
</dbReference>
<evidence type="ECO:0000256" key="3">
    <source>
        <dbReference type="ARBA" id="ARBA00022692"/>
    </source>
</evidence>
<comment type="similarity">
    <text evidence="2">Belongs to the DIPK family.</text>
</comment>
<evidence type="ECO:0000259" key="10">
    <source>
        <dbReference type="Pfam" id="PF14875"/>
    </source>
</evidence>
<keyword evidence="7" id="KW-0472">Membrane</keyword>
<evidence type="ECO:0000259" key="9">
    <source>
        <dbReference type="Pfam" id="PF12260"/>
    </source>
</evidence>
<evidence type="ECO:0000256" key="8">
    <source>
        <dbReference type="ARBA" id="ARBA00023157"/>
    </source>
</evidence>
<feature type="domain" description="FAM69 N-terminal" evidence="10">
    <location>
        <begin position="20"/>
        <end position="116"/>
    </location>
</feature>
<comment type="subcellular location">
    <subcellularLocation>
        <location evidence="1">Endoplasmic reticulum membrane</location>
        <topology evidence="1">Single-pass type II membrane protein</topology>
    </subcellularLocation>
</comment>
<gene>
    <name evidence="11" type="ORF">BSL78_04505</name>
</gene>
<evidence type="ECO:0000256" key="7">
    <source>
        <dbReference type="ARBA" id="ARBA00023136"/>
    </source>
</evidence>
<dbReference type="InterPro" id="IPR029244">
    <property type="entry name" value="FAM69_N"/>
</dbReference>
<evidence type="ECO:0000313" key="12">
    <source>
        <dbReference type="Proteomes" id="UP000230750"/>
    </source>
</evidence>
<keyword evidence="5" id="KW-0735">Signal-anchor</keyword>
<evidence type="ECO:0000256" key="6">
    <source>
        <dbReference type="ARBA" id="ARBA00022989"/>
    </source>
</evidence>
<dbReference type="PANTHER" id="PTHR21093">
    <property type="entry name" value="DIVERGENT PROTEIN KINASE DOMAIN 1C-RELATED"/>
    <property type="match status" value="1"/>
</dbReference>
<sequence length="312" mass="35627">MRPHLHNPNINRQNTENACSSVTQCYQYTTKRITGSLCQDLCDLETLKFKSSISGGSNKNVILMEWHNSLMVLKSRVRDQNNLSPLTVWETNENQERVLSAPTVDFFETVISNEVGSLLQTKLEGDKRGLIVKLSDEKYDPENEKPSVAYMNTLMNLVQQEEKYFAEAAEETHMCDVKAENFGVGDNLEVKVIDGDMIFSSSKMKSILEEEDCSKHSDCDFFDCEGICEVSKGRCTNRRRNFNIQVLCRDIFNTGIRGTQLLSNPPANFKESIRSEVIKCSHLSRQEWRDFKPESDPSMDLRQLLLDSCLLP</sequence>
<evidence type="ECO:0000256" key="1">
    <source>
        <dbReference type="ARBA" id="ARBA00004648"/>
    </source>
</evidence>
<keyword evidence="3" id="KW-0812">Transmembrane</keyword>
<dbReference type="InterPro" id="IPR022049">
    <property type="entry name" value="FAM69_kinase_dom"/>
</dbReference>
<evidence type="ECO:0000256" key="4">
    <source>
        <dbReference type="ARBA" id="ARBA00022824"/>
    </source>
</evidence>
<dbReference type="OrthoDB" id="8543887at2759"/>
<dbReference type="Pfam" id="PF12260">
    <property type="entry name" value="PIP49_C"/>
    <property type="match status" value="1"/>
</dbReference>
<evidence type="ECO:0000256" key="2">
    <source>
        <dbReference type="ARBA" id="ARBA00006338"/>
    </source>
</evidence>
<keyword evidence="6" id="KW-1133">Transmembrane helix</keyword>
<evidence type="ECO:0000256" key="5">
    <source>
        <dbReference type="ARBA" id="ARBA00022968"/>
    </source>
</evidence>
<dbReference type="GO" id="GO:0005789">
    <property type="term" value="C:endoplasmic reticulum membrane"/>
    <property type="evidence" value="ECO:0007669"/>
    <property type="project" value="UniProtKB-SubCell"/>
</dbReference>
<dbReference type="Proteomes" id="UP000230750">
    <property type="component" value="Unassembled WGS sequence"/>
</dbReference>
<comment type="caution">
    <text evidence="11">The sequence shown here is derived from an EMBL/GenBank/DDBJ whole genome shotgun (WGS) entry which is preliminary data.</text>
</comment>
<accession>A0A2G8LEA6</accession>
<feature type="domain" description="FAM69 protein-kinase" evidence="9">
    <location>
        <begin position="139"/>
        <end position="282"/>
    </location>
</feature>